<accession>A0A409YK03</accession>
<feature type="region of interest" description="Disordered" evidence="2">
    <location>
        <begin position="1"/>
        <end position="40"/>
    </location>
</feature>
<dbReference type="OrthoDB" id="3266275at2759"/>
<dbReference type="InParanoid" id="A0A409YK03"/>
<evidence type="ECO:0000256" key="2">
    <source>
        <dbReference type="SAM" id="MobiDB-lite"/>
    </source>
</evidence>
<reference evidence="3 4" key="1">
    <citation type="journal article" date="2018" name="Evol. Lett.">
        <title>Horizontal gene cluster transfer increased hallucinogenic mushroom diversity.</title>
        <authorList>
            <person name="Reynolds H.T."/>
            <person name="Vijayakumar V."/>
            <person name="Gluck-Thaler E."/>
            <person name="Korotkin H.B."/>
            <person name="Matheny P.B."/>
            <person name="Slot J.C."/>
        </authorList>
    </citation>
    <scope>NUCLEOTIDE SEQUENCE [LARGE SCALE GENOMIC DNA]</scope>
    <source>
        <strain evidence="3 4">2629</strain>
    </source>
</reference>
<evidence type="ECO:0000313" key="4">
    <source>
        <dbReference type="Proteomes" id="UP000284842"/>
    </source>
</evidence>
<gene>
    <name evidence="3" type="ORF">CVT24_012570</name>
</gene>
<feature type="compositionally biased region" description="Polar residues" evidence="2">
    <location>
        <begin position="455"/>
        <end position="465"/>
    </location>
</feature>
<feature type="region of interest" description="Disordered" evidence="2">
    <location>
        <begin position="452"/>
        <end position="474"/>
    </location>
</feature>
<dbReference type="EMBL" id="NHTK01001070">
    <property type="protein sequence ID" value="PPR03352.1"/>
    <property type="molecule type" value="Genomic_DNA"/>
</dbReference>
<comment type="caution">
    <text evidence="3">The sequence shown here is derived from an EMBL/GenBank/DDBJ whole genome shotgun (WGS) entry which is preliminary data.</text>
</comment>
<dbReference type="Proteomes" id="UP000284842">
    <property type="component" value="Unassembled WGS sequence"/>
</dbReference>
<feature type="compositionally biased region" description="Acidic residues" evidence="2">
    <location>
        <begin position="230"/>
        <end position="244"/>
    </location>
</feature>
<feature type="region of interest" description="Disordered" evidence="2">
    <location>
        <begin position="230"/>
        <end position="310"/>
    </location>
</feature>
<feature type="compositionally biased region" description="Gly residues" evidence="2">
    <location>
        <begin position="245"/>
        <end position="257"/>
    </location>
</feature>
<keyword evidence="1" id="KW-0175">Coiled coil</keyword>
<dbReference type="AlphaFoldDB" id="A0A409YK03"/>
<name>A0A409YK03_9AGAR</name>
<evidence type="ECO:0000256" key="1">
    <source>
        <dbReference type="SAM" id="Coils"/>
    </source>
</evidence>
<evidence type="ECO:0008006" key="5">
    <source>
        <dbReference type="Google" id="ProtNLM"/>
    </source>
</evidence>
<sequence>MSKKKTVNSIAATRGQKKKDKGNVENGDVEEPPATEDVNWTENDHALTRALIAAILANSDIRKGLFLPPGSNQSTQRGGGKKKSHWLFLVATEIFSTHKQHSKAFKYAMETGSKERAKARESCMTEIVKAHSETMGKTGEGVLAEEDIDMSVSNALTNAWSAVKKDCPWYFDMRDLIAERPNAKPTGIGNSQIGKCTGWANPQTDVDLSILNSGPEDLTEPETVDTAIMEETDGDDDGDGEDVGDVGGGSKGGTSDGGDGDETQSDESDDEDGEEAGHGKMVPQKRKKKEELKSVMSKKKGKADTAAPAKKSKIKEFTTILEAEEKTRQQELDLEKTRVESLARIKIETARAALSAKVELEKQKAAERKTRLEAQIALSLRKEEMRLKHQLEVERIRYQRYQHSQTYQGGFHDSQSSSSPLASSIGMSSMSSNFSHDSAFFSNDAGLGLDGTRDGSMTESDNTSAGDVHLNFNH</sequence>
<organism evidence="3 4">
    <name type="scientific">Panaeolus cyanescens</name>
    <dbReference type="NCBI Taxonomy" id="181874"/>
    <lineage>
        <taxon>Eukaryota</taxon>
        <taxon>Fungi</taxon>
        <taxon>Dikarya</taxon>
        <taxon>Basidiomycota</taxon>
        <taxon>Agaricomycotina</taxon>
        <taxon>Agaricomycetes</taxon>
        <taxon>Agaricomycetidae</taxon>
        <taxon>Agaricales</taxon>
        <taxon>Agaricineae</taxon>
        <taxon>Galeropsidaceae</taxon>
        <taxon>Panaeolus</taxon>
    </lineage>
</organism>
<protein>
    <recommendedName>
        <fullName evidence="5">No apical meristem-associated C-terminal domain-containing protein</fullName>
    </recommendedName>
</protein>
<feature type="coiled-coil region" evidence="1">
    <location>
        <begin position="320"/>
        <end position="375"/>
    </location>
</feature>
<feature type="region of interest" description="Disordered" evidence="2">
    <location>
        <begin position="407"/>
        <end position="427"/>
    </location>
</feature>
<keyword evidence="4" id="KW-1185">Reference proteome</keyword>
<feature type="compositionally biased region" description="Low complexity" evidence="2">
    <location>
        <begin position="414"/>
        <end position="427"/>
    </location>
</feature>
<proteinExistence type="predicted"/>
<feature type="compositionally biased region" description="Acidic residues" evidence="2">
    <location>
        <begin position="258"/>
        <end position="274"/>
    </location>
</feature>
<evidence type="ECO:0000313" key="3">
    <source>
        <dbReference type="EMBL" id="PPR03352.1"/>
    </source>
</evidence>